<protein>
    <recommendedName>
        <fullName evidence="10">Potassium channel domain-containing protein</fullName>
    </recommendedName>
</protein>
<comment type="subcellular location">
    <subcellularLocation>
        <location evidence="1">Membrane</location>
        <topology evidence="1">Multi-pass membrane protein</topology>
    </subcellularLocation>
</comment>
<evidence type="ECO:0000256" key="6">
    <source>
        <dbReference type="ARBA" id="ARBA00023136"/>
    </source>
</evidence>
<accession>A0ABN8MQG3</accession>
<dbReference type="EMBL" id="CALNXK010000001">
    <property type="protein sequence ID" value="CAH3032361.1"/>
    <property type="molecule type" value="Genomic_DNA"/>
</dbReference>
<dbReference type="Pfam" id="PF07885">
    <property type="entry name" value="Ion_trans_2"/>
    <property type="match status" value="1"/>
</dbReference>
<dbReference type="PANTHER" id="PTHR11537">
    <property type="entry name" value="VOLTAGE-GATED POTASSIUM CHANNEL"/>
    <property type="match status" value="1"/>
</dbReference>
<dbReference type="InterPro" id="IPR028325">
    <property type="entry name" value="VG_K_chnl"/>
</dbReference>
<evidence type="ECO:0000256" key="3">
    <source>
        <dbReference type="ARBA" id="ARBA00022692"/>
    </source>
</evidence>
<gene>
    <name evidence="11" type="ORF">PLOB_00000428</name>
</gene>
<comment type="caution">
    <text evidence="11">The sequence shown here is derived from an EMBL/GenBank/DDBJ whole genome shotgun (WGS) entry which is preliminary data.</text>
</comment>
<dbReference type="SUPFAM" id="SSF81324">
    <property type="entry name" value="Voltage-gated potassium channels"/>
    <property type="match status" value="1"/>
</dbReference>
<keyword evidence="12" id="KW-1185">Reference proteome</keyword>
<evidence type="ECO:0000256" key="2">
    <source>
        <dbReference type="ARBA" id="ARBA00022448"/>
    </source>
</evidence>
<proteinExistence type="predicted"/>
<evidence type="ECO:0000256" key="1">
    <source>
        <dbReference type="ARBA" id="ARBA00004141"/>
    </source>
</evidence>
<reference evidence="11 12" key="1">
    <citation type="submission" date="2022-05" db="EMBL/GenBank/DDBJ databases">
        <authorList>
            <consortium name="Genoscope - CEA"/>
            <person name="William W."/>
        </authorList>
    </citation>
    <scope>NUCLEOTIDE SEQUENCE [LARGE SCALE GENOMIC DNA]</scope>
</reference>
<evidence type="ECO:0000256" key="4">
    <source>
        <dbReference type="ARBA" id="ARBA00022989"/>
    </source>
</evidence>
<dbReference type="Proteomes" id="UP001159405">
    <property type="component" value="Unassembled WGS sequence"/>
</dbReference>
<evidence type="ECO:0000256" key="5">
    <source>
        <dbReference type="ARBA" id="ARBA00023065"/>
    </source>
</evidence>
<keyword evidence="7" id="KW-0407">Ion channel</keyword>
<organism evidence="11 12">
    <name type="scientific">Porites lobata</name>
    <dbReference type="NCBI Taxonomy" id="104759"/>
    <lineage>
        <taxon>Eukaryota</taxon>
        <taxon>Metazoa</taxon>
        <taxon>Cnidaria</taxon>
        <taxon>Anthozoa</taxon>
        <taxon>Hexacorallia</taxon>
        <taxon>Scleractinia</taxon>
        <taxon>Fungiina</taxon>
        <taxon>Poritidae</taxon>
        <taxon>Porites</taxon>
    </lineage>
</organism>
<feature type="domain" description="Potassium channel" evidence="10">
    <location>
        <begin position="333"/>
        <end position="377"/>
    </location>
</feature>
<evidence type="ECO:0000313" key="11">
    <source>
        <dbReference type="EMBL" id="CAH3032361.1"/>
    </source>
</evidence>
<name>A0ABN8MQG3_9CNID</name>
<dbReference type="PANTHER" id="PTHR11537:SF252">
    <property type="entry name" value="POTASSIUM VOLTAGE-GATED CHANNEL PROTEIN SHAW"/>
    <property type="match status" value="1"/>
</dbReference>
<evidence type="ECO:0000256" key="9">
    <source>
        <dbReference type="SAM" id="SignalP"/>
    </source>
</evidence>
<feature type="transmembrane region" description="Helical" evidence="8">
    <location>
        <begin position="296"/>
        <end position="316"/>
    </location>
</feature>
<sequence>MIPHQFVITVALGSSLISLQYAEGLNYVMVNILELNQSSADDNETSVNDLCKDDMSSSEFLLTGNDKRVSNMPPDTAYTTDVQPPFGSLPPTPANDDGVSDVPPVHTANMTDGPPTFGPMGTVHSTQDPSTIIPPSTDDSVTTFPAEAPVLPNSNPPLCSRVINITWLSLPPFIFQSNDNTDVKTKKSDGKLTGVFYGIIERAVQYCCKYLDNKGTRLQYAHKAENKETLHANIFHHEPSMGMPVYIENEFFDIHYGGQLSFIKVLESPGLVVIGNKDNAKESDLNVLWKAIYDEWPIVFISLLLCAISDIFIWALDTTWNKVEFPRRFHRGACEGFWWAFVTMSTVGYGDKAPKSVIARVFCIVWIMVGLTNALCSLMTATLTTALATAAVKDVDLAGKKVSIIKTF</sequence>
<keyword evidence="6 8" id="KW-0472">Membrane</keyword>
<evidence type="ECO:0000313" key="12">
    <source>
        <dbReference type="Proteomes" id="UP001159405"/>
    </source>
</evidence>
<dbReference type="Gene3D" id="1.10.287.70">
    <property type="match status" value="1"/>
</dbReference>
<keyword evidence="9" id="KW-0732">Signal</keyword>
<keyword evidence="3 8" id="KW-0812">Transmembrane</keyword>
<feature type="transmembrane region" description="Helical" evidence="8">
    <location>
        <begin position="357"/>
        <end position="376"/>
    </location>
</feature>
<feature type="chain" id="PRO_5047120378" description="Potassium channel domain-containing protein" evidence="9">
    <location>
        <begin position="25"/>
        <end position="408"/>
    </location>
</feature>
<evidence type="ECO:0000259" key="10">
    <source>
        <dbReference type="Pfam" id="PF07885"/>
    </source>
</evidence>
<keyword evidence="5" id="KW-0406">Ion transport</keyword>
<dbReference type="InterPro" id="IPR013099">
    <property type="entry name" value="K_chnl_dom"/>
</dbReference>
<keyword evidence="4 8" id="KW-1133">Transmembrane helix</keyword>
<feature type="signal peptide" evidence="9">
    <location>
        <begin position="1"/>
        <end position="24"/>
    </location>
</feature>
<keyword evidence="2" id="KW-0813">Transport</keyword>
<evidence type="ECO:0000256" key="7">
    <source>
        <dbReference type="ARBA" id="ARBA00023303"/>
    </source>
</evidence>
<evidence type="ECO:0000256" key="8">
    <source>
        <dbReference type="SAM" id="Phobius"/>
    </source>
</evidence>